<dbReference type="InterPro" id="IPR029044">
    <property type="entry name" value="Nucleotide-diphossugar_trans"/>
</dbReference>
<dbReference type="AlphaFoldDB" id="A5DUD1"/>
<dbReference type="eggNOG" id="KOG1950">
    <property type="taxonomic scope" value="Eukaryota"/>
</dbReference>
<keyword evidence="1" id="KW-0472">Membrane</keyword>
<dbReference type="SUPFAM" id="SSF53448">
    <property type="entry name" value="Nucleotide-diphospho-sugar transferases"/>
    <property type="match status" value="1"/>
</dbReference>
<dbReference type="GeneID" id="5235741"/>
<dbReference type="InParanoid" id="A5DUD1"/>
<evidence type="ECO:0000313" key="3">
    <source>
        <dbReference type="Proteomes" id="UP000001996"/>
    </source>
</evidence>
<dbReference type="EMBL" id="CH981524">
    <property type="protein sequence ID" value="EDK42789.1"/>
    <property type="molecule type" value="Genomic_DNA"/>
</dbReference>
<proteinExistence type="predicted"/>
<organism evidence="2 3">
    <name type="scientific">Lodderomyces elongisporus (strain ATCC 11503 / CBS 2605 / JCM 1781 / NBRC 1676 / NRRL YB-4239)</name>
    <name type="common">Yeast</name>
    <name type="synonym">Saccharomyces elongisporus</name>
    <dbReference type="NCBI Taxonomy" id="379508"/>
    <lineage>
        <taxon>Eukaryota</taxon>
        <taxon>Fungi</taxon>
        <taxon>Dikarya</taxon>
        <taxon>Ascomycota</taxon>
        <taxon>Saccharomycotina</taxon>
        <taxon>Pichiomycetes</taxon>
        <taxon>Debaryomycetaceae</taxon>
        <taxon>Candida/Lodderomyces clade</taxon>
        <taxon>Lodderomyces</taxon>
    </lineage>
</organism>
<protein>
    <submittedName>
        <fullName evidence="2">Glucose N-acetyltransferase 1</fullName>
    </submittedName>
</protein>
<dbReference type="VEuPathDB" id="FungiDB:LELG_00967"/>
<keyword evidence="3" id="KW-1185">Reference proteome</keyword>
<dbReference type="FunCoup" id="A5DUD1">
    <property type="interactions" value="11"/>
</dbReference>
<evidence type="ECO:0000313" key="2">
    <source>
        <dbReference type="EMBL" id="EDK42789.1"/>
    </source>
</evidence>
<dbReference type="STRING" id="379508.A5DUD1"/>
<dbReference type="OrthoDB" id="2014201at2759"/>
<dbReference type="KEGG" id="lel:PVL30_000930"/>
<dbReference type="PANTHER" id="PTHR11183">
    <property type="entry name" value="GLYCOGENIN SUBFAMILY MEMBER"/>
    <property type="match status" value="1"/>
</dbReference>
<dbReference type="OMA" id="ILPHRVY"/>
<reference evidence="2 3" key="1">
    <citation type="journal article" date="2009" name="Nature">
        <title>Evolution of pathogenicity and sexual reproduction in eight Candida genomes.</title>
        <authorList>
            <person name="Butler G."/>
            <person name="Rasmussen M.D."/>
            <person name="Lin M.F."/>
            <person name="Santos M.A."/>
            <person name="Sakthikumar S."/>
            <person name="Munro C.A."/>
            <person name="Rheinbay E."/>
            <person name="Grabherr M."/>
            <person name="Forche A."/>
            <person name="Reedy J.L."/>
            <person name="Agrafioti I."/>
            <person name="Arnaud M.B."/>
            <person name="Bates S."/>
            <person name="Brown A.J."/>
            <person name="Brunke S."/>
            <person name="Costanzo M.C."/>
            <person name="Fitzpatrick D.A."/>
            <person name="de Groot P.W."/>
            <person name="Harris D."/>
            <person name="Hoyer L.L."/>
            <person name="Hube B."/>
            <person name="Klis F.M."/>
            <person name="Kodira C."/>
            <person name="Lennard N."/>
            <person name="Logue M.E."/>
            <person name="Martin R."/>
            <person name="Neiman A.M."/>
            <person name="Nikolaou E."/>
            <person name="Quail M.A."/>
            <person name="Quinn J."/>
            <person name="Santos M.C."/>
            <person name="Schmitzberger F.F."/>
            <person name="Sherlock G."/>
            <person name="Shah P."/>
            <person name="Silverstein K.A."/>
            <person name="Skrzypek M.S."/>
            <person name="Soll D."/>
            <person name="Staggs R."/>
            <person name="Stansfield I."/>
            <person name="Stumpf M.P."/>
            <person name="Sudbery P.E."/>
            <person name="Srikantha T."/>
            <person name="Zeng Q."/>
            <person name="Berman J."/>
            <person name="Berriman M."/>
            <person name="Heitman J."/>
            <person name="Gow N.A."/>
            <person name="Lorenz M.C."/>
            <person name="Birren B.W."/>
            <person name="Kellis M."/>
            <person name="Cuomo C.A."/>
        </authorList>
    </citation>
    <scope>NUCLEOTIDE SEQUENCE [LARGE SCALE GENOMIC DNA]</scope>
    <source>
        <strain evidence="3">ATCC 11503 / BCRC 21390 / CBS 2605 / JCM 1781 / NBRC 1676 / NRRL YB-4239</strain>
    </source>
</reference>
<feature type="transmembrane region" description="Helical" evidence="1">
    <location>
        <begin position="22"/>
        <end position="51"/>
    </location>
</feature>
<dbReference type="Gene3D" id="3.90.550.10">
    <property type="entry name" value="Spore Coat Polysaccharide Biosynthesis Protein SpsA, Chain A"/>
    <property type="match status" value="1"/>
</dbReference>
<keyword evidence="2" id="KW-0808">Transferase</keyword>
<evidence type="ECO:0000256" key="1">
    <source>
        <dbReference type="SAM" id="Phobius"/>
    </source>
</evidence>
<name>A5DUD1_LODEL</name>
<sequence length="490" mass="58085">MEQIQAVKSSRRSLYKNWEFKLAIFLIGYFLITNGIFSNTSYMLLLLLLLLRPLLLQKGLGRHLKVIPEEIIDYYDQKTTLQNTEKLAYMQYATNYEYLNLAILNFVQLRKAQTQIPNLVILYDEILQFYDSDRWSDLFQVANYHGITMRPTLLIKSNYDDQLPWAASFTKLQVFVQDDFDRIVYIDADSMFVNSSFVAGGKAINKMNGVSHIDELFKIPQEFDVALPQAYWLNHIVEGKSPPKYTQPVIEIPTKRTHKLQMRKLVNELNKSQDWRILPLLVYEDHKFENFNDFFANHVMVIKPSKDVYNELLKYVFNPWYWSLTNRKNVKKSSDYDMEILNKYLDTKLRKGAINVGILPHRVYGVLTGEFGEEWHARFITEPQYLPFVKKRSNKGWDPVSIFSKVKLVHFSDSPIPKPWEEERENANQESQGGKYYDTKRTFCKTSNLTEYHEKFPHFKPRLVEDCVSVDIWNWIRKKFKESQKDLWFC</sequence>
<dbReference type="InterPro" id="IPR050587">
    <property type="entry name" value="GNT1/Glycosyltrans_8"/>
</dbReference>
<dbReference type="HOGENOM" id="CLU_034860_1_2_1"/>
<dbReference type="Proteomes" id="UP000001996">
    <property type="component" value="Unassembled WGS sequence"/>
</dbReference>
<gene>
    <name evidence="2" type="ORF">LELG_00967</name>
</gene>
<dbReference type="GO" id="GO:0016740">
    <property type="term" value="F:transferase activity"/>
    <property type="evidence" value="ECO:0007669"/>
    <property type="project" value="UniProtKB-KW"/>
</dbReference>
<keyword evidence="1" id="KW-1133">Transmembrane helix</keyword>
<accession>A5DUD1</accession>
<keyword evidence="1" id="KW-0812">Transmembrane</keyword>